<sequence>MNGPRRPTVAHCVTPYLFLTGSWIHSQLVHSRRYRPVVLTQAAENLDVFPFSPVHDLSAGSSIGRLASKASKYLRGRFPSGPYLRTLREEGVSLLHAHQGWEGARLSHLGPASGLPVIVSFYGRDATLLPKNPYWRWLYRGLFSRADRIIAEGRFMAGTLEKIGAPRDRIRVVHLGVDPNTFTFRERTLPEGNEPIVGLIAASFREKKGIRYALEALALIEDAHPRLRLRIIGDGPLRGEIEGQIAATGIGDRVELLGYQPYPVFREELGRAHFLLAPSVVSSDGDSEGGAPVCLLDAQASGLPIVASTHCDIPEVTIPDRSALLAPERDVRALADRIDELLSHPERWPEMGRAGRGHVESEFDISRQVERMADVYDEVL</sequence>
<feature type="domain" description="Glycosyltransferase subfamily 4-like N-terminal" evidence="4">
    <location>
        <begin position="71"/>
        <end position="180"/>
    </location>
</feature>
<keyword evidence="1 5" id="KW-0328">Glycosyltransferase</keyword>
<dbReference type="PANTHER" id="PTHR12526:SF510">
    <property type="entry name" value="D-INOSITOL 3-PHOSPHATE GLYCOSYLTRANSFERASE"/>
    <property type="match status" value="1"/>
</dbReference>
<comment type="caution">
    <text evidence="5">The sequence shown here is derived from an EMBL/GenBank/DDBJ whole genome shotgun (WGS) entry which is preliminary data.</text>
</comment>
<evidence type="ECO:0000256" key="1">
    <source>
        <dbReference type="ARBA" id="ARBA00022676"/>
    </source>
</evidence>
<dbReference type="EC" id="2.4.-.-" evidence="5"/>
<dbReference type="PANTHER" id="PTHR12526">
    <property type="entry name" value="GLYCOSYLTRANSFERASE"/>
    <property type="match status" value="1"/>
</dbReference>
<evidence type="ECO:0000313" key="5">
    <source>
        <dbReference type="EMBL" id="MCA9758036.1"/>
    </source>
</evidence>
<dbReference type="AlphaFoldDB" id="A0A956NFR0"/>
<accession>A0A956NFR0</accession>
<evidence type="ECO:0000313" key="6">
    <source>
        <dbReference type="Proteomes" id="UP000739538"/>
    </source>
</evidence>
<dbReference type="EMBL" id="JAGQHS010000138">
    <property type="protein sequence ID" value="MCA9758036.1"/>
    <property type="molecule type" value="Genomic_DNA"/>
</dbReference>
<reference evidence="5" key="1">
    <citation type="submission" date="2020-04" db="EMBL/GenBank/DDBJ databases">
        <authorList>
            <person name="Zhang T."/>
        </authorList>
    </citation>
    <scope>NUCLEOTIDE SEQUENCE</scope>
    <source>
        <strain evidence="5">HKST-UBA02</strain>
    </source>
</reference>
<dbReference type="Gene3D" id="3.40.50.2000">
    <property type="entry name" value="Glycogen Phosphorylase B"/>
    <property type="match status" value="2"/>
</dbReference>
<dbReference type="InterPro" id="IPR001296">
    <property type="entry name" value="Glyco_trans_1"/>
</dbReference>
<evidence type="ECO:0000256" key="2">
    <source>
        <dbReference type="ARBA" id="ARBA00022679"/>
    </source>
</evidence>
<dbReference type="Pfam" id="PF13439">
    <property type="entry name" value="Glyco_transf_4"/>
    <property type="match status" value="1"/>
</dbReference>
<evidence type="ECO:0000259" key="3">
    <source>
        <dbReference type="Pfam" id="PF00534"/>
    </source>
</evidence>
<dbReference type="Pfam" id="PF00534">
    <property type="entry name" value="Glycos_transf_1"/>
    <property type="match status" value="1"/>
</dbReference>
<organism evidence="5 6">
    <name type="scientific">Eiseniibacteriota bacterium</name>
    <dbReference type="NCBI Taxonomy" id="2212470"/>
    <lineage>
        <taxon>Bacteria</taxon>
        <taxon>Candidatus Eiseniibacteriota</taxon>
    </lineage>
</organism>
<dbReference type="GO" id="GO:0016757">
    <property type="term" value="F:glycosyltransferase activity"/>
    <property type="evidence" value="ECO:0007669"/>
    <property type="project" value="UniProtKB-KW"/>
</dbReference>
<proteinExistence type="predicted"/>
<evidence type="ECO:0000259" key="4">
    <source>
        <dbReference type="Pfam" id="PF13439"/>
    </source>
</evidence>
<reference evidence="5" key="2">
    <citation type="journal article" date="2021" name="Microbiome">
        <title>Successional dynamics and alternative stable states in a saline activated sludge microbial community over 9 years.</title>
        <authorList>
            <person name="Wang Y."/>
            <person name="Ye J."/>
            <person name="Ju F."/>
            <person name="Liu L."/>
            <person name="Boyd J.A."/>
            <person name="Deng Y."/>
            <person name="Parks D.H."/>
            <person name="Jiang X."/>
            <person name="Yin X."/>
            <person name="Woodcroft B.J."/>
            <person name="Tyson G.W."/>
            <person name="Hugenholtz P."/>
            <person name="Polz M.F."/>
            <person name="Zhang T."/>
        </authorList>
    </citation>
    <scope>NUCLEOTIDE SEQUENCE</scope>
    <source>
        <strain evidence="5">HKST-UBA02</strain>
    </source>
</reference>
<dbReference type="Proteomes" id="UP000739538">
    <property type="component" value="Unassembled WGS sequence"/>
</dbReference>
<name>A0A956NFR0_UNCEI</name>
<dbReference type="SUPFAM" id="SSF53756">
    <property type="entry name" value="UDP-Glycosyltransferase/glycogen phosphorylase"/>
    <property type="match status" value="1"/>
</dbReference>
<dbReference type="InterPro" id="IPR028098">
    <property type="entry name" value="Glyco_trans_4-like_N"/>
</dbReference>
<protein>
    <submittedName>
        <fullName evidence="5">Glycosyltransferase</fullName>
        <ecNumber evidence="5">2.4.-.-</ecNumber>
    </submittedName>
</protein>
<gene>
    <name evidence="5" type="ORF">KDA27_19745</name>
</gene>
<feature type="domain" description="Glycosyl transferase family 1" evidence="3">
    <location>
        <begin position="192"/>
        <end position="356"/>
    </location>
</feature>
<keyword evidence="2 5" id="KW-0808">Transferase</keyword>